<keyword evidence="2" id="KW-1185">Reference proteome</keyword>
<accession>A0A166KJ53</accession>
<evidence type="ECO:0000313" key="1">
    <source>
        <dbReference type="EMBL" id="KZP21960.1"/>
    </source>
</evidence>
<proteinExistence type="predicted"/>
<sequence>MVHAEDDSWLAVTWPHLASSEWSQSKNYSANLAKATKYRGRLDSTAKGDEGATQNLVWTTNDNNHLSVTYHDDNGVDHALVVCVCNDTGSIRLVRSSAKSQWLNRNEDYCHAVLIFVPS</sequence>
<evidence type="ECO:0000313" key="2">
    <source>
        <dbReference type="Proteomes" id="UP000076532"/>
    </source>
</evidence>
<reference evidence="1 2" key="1">
    <citation type="journal article" date="2016" name="Mol. Biol. Evol.">
        <title>Comparative Genomics of Early-Diverging Mushroom-Forming Fungi Provides Insights into the Origins of Lignocellulose Decay Capabilities.</title>
        <authorList>
            <person name="Nagy L.G."/>
            <person name="Riley R."/>
            <person name="Tritt A."/>
            <person name="Adam C."/>
            <person name="Daum C."/>
            <person name="Floudas D."/>
            <person name="Sun H."/>
            <person name="Yadav J.S."/>
            <person name="Pangilinan J."/>
            <person name="Larsson K.H."/>
            <person name="Matsuura K."/>
            <person name="Barry K."/>
            <person name="Labutti K."/>
            <person name="Kuo R."/>
            <person name="Ohm R.A."/>
            <person name="Bhattacharya S.S."/>
            <person name="Shirouzu T."/>
            <person name="Yoshinaga Y."/>
            <person name="Martin F.M."/>
            <person name="Grigoriev I.V."/>
            <person name="Hibbett D.S."/>
        </authorList>
    </citation>
    <scope>NUCLEOTIDE SEQUENCE [LARGE SCALE GENOMIC DNA]</scope>
    <source>
        <strain evidence="1 2">CBS 109695</strain>
    </source>
</reference>
<organism evidence="1 2">
    <name type="scientific">Athelia psychrophila</name>
    <dbReference type="NCBI Taxonomy" id="1759441"/>
    <lineage>
        <taxon>Eukaryota</taxon>
        <taxon>Fungi</taxon>
        <taxon>Dikarya</taxon>
        <taxon>Basidiomycota</taxon>
        <taxon>Agaricomycotina</taxon>
        <taxon>Agaricomycetes</taxon>
        <taxon>Agaricomycetidae</taxon>
        <taxon>Atheliales</taxon>
        <taxon>Atheliaceae</taxon>
        <taxon>Athelia</taxon>
    </lineage>
</organism>
<dbReference type="Proteomes" id="UP000076532">
    <property type="component" value="Unassembled WGS sequence"/>
</dbReference>
<protein>
    <submittedName>
        <fullName evidence="1">Uncharacterized protein</fullName>
    </submittedName>
</protein>
<dbReference type="EMBL" id="KV417543">
    <property type="protein sequence ID" value="KZP21960.1"/>
    <property type="molecule type" value="Genomic_DNA"/>
</dbReference>
<name>A0A166KJ53_9AGAM</name>
<gene>
    <name evidence="1" type="ORF">FIBSPDRAFT_1043889</name>
</gene>
<dbReference type="AlphaFoldDB" id="A0A166KJ53"/>